<comment type="function">
    <text evidence="5">Part of the twin-arginine translocation (Tat) system that transports large folded proteins containing a characteristic twin-arginine motif in their signal peptide across membranes. Together with TatB, TatC is part of a receptor directly interacting with Tat signal peptides.</text>
</comment>
<feature type="transmembrane region" description="Helical" evidence="5">
    <location>
        <begin position="226"/>
        <end position="246"/>
    </location>
</feature>
<feature type="transmembrane region" description="Helical" evidence="5">
    <location>
        <begin position="83"/>
        <end position="104"/>
    </location>
</feature>
<dbReference type="InterPro" id="IPR002033">
    <property type="entry name" value="TatC"/>
</dbReference>
<evidence type="ECO:0000256" key="6">
    <source>
        <dbReference type="SAM" id="MobiDB-lite"/>
    </source>
</evidence>
<dbReference type="GO" id="GO:0065002">
    <property type="term" value="P:intracellular protein transmembrane transport"/>
    <property type="evidence" value="ECO:0007669"/>
    <property type="project" value="TreeGrafter"/>
</dbReference>
<dbReference type="PRINTS" id="PR01840">
    <property type="entry name" value="TATCFAMILY"/>
</dbReference>
<feature type="transmembrane region" description="Helical" evidence="5">
    <location>
        <begin position="116"/>
        <end position="138"/>
    </location>
</feature>
<organism evidence="7 8">
    <name type="scientific">Lautropia dentalis</name>
    <dbReference type="NCBI Taxonomy" id="2490857"/>
    <lineage>
        <taxon>Bacteria</taxon>
        <taxon>Pseudomonadati</taxon>
        <taxon>Pseudomonadota</taxon>
        <taxon>Betaproteobacteria</taxon>
        <taxon>Burkholderiales</taxon>
        <taxon>Burkholderiaceae</taxon>
        <taxon>Lautropia</taxon>
    </lineage>
</organism>
<evidence type="ECO:0000256" key="5">
    <source>
        <dbReference type="HAMAP-Rule" id="MF_00902"/>
    </source>
</evidence>
<evidence type="ECO:0000256" key="3">
    <source>
        <dbReference type="ARBA" id="ARBA00022989"/>
    </source>
</evidence>
<name>A0A426FNA0_9BURK</name>
<dbReference type="OrthoDB" id="9777044at2"/>
<dbReference type="PROSITE" id="PS01218">
    <property type="entry name" value="TATC"/>
    <property type="match status" value="1"/>
</dbReference>
<dbReference type="PANTHER" id="PTHR30371:SF0">
    <property type="entry name" value="SEC-INDEPENDENT PROTEIN TRANSLOCASE PROTEIN TATC, CHLOROPLASTIC-RELATED"/>
    <property type="match status" value="1"/>
</dbReference>
<keyword evidence="5" id="KW-0811">Translocation</keyword>
<evidence type="ECO:0000256" key="2">
    <source>
        <dbReference type="ARBA" id="ARBA00022692"/>
    </source>
</evidence>
<keyword evidence="5" id="KW-0653">Protein transport</keyword>
<dbReference type="GO" id="GO:0043953">
    <property type="term" value="P:protein transport by the Tat complex"/>
    <property type="evidence" value="ECO:0007669"/>
    <property type="project" value="UniProtKB-UniRule"/>
</dbReference>
<comment type="similarity">
    <text evidence="5">Belongs to the TatC family.</text>
</comment>
<proteinExistence type="inferred from homology"/>
<comment type="subcellular location">
    <subcellularLocation>
        <location evidence="5">Cell membrane</location>
        <topology evidence="5">Multi-pass membrane protein</topology>
    </subcellularLocation>
    <subcellularLocation>
        <location evidence="1">Membrane</location>
        <topology evidence="1">Multi-pass membrane protein</topology>
    </subcellularLocation>
</comment>
<evidence type="ECO:0000256" key="1">
    <source>
        <dbReference type="ARBA" id="ARBA00004141"/>
    </source>
</evidence>
<feature type="compositionally biased region" description="Low complexity" evidence="6">
    <location>
        <begin position="268"/>
        <end position="286"/>
    </location>
</feature>
<feature type="transmembrane region" description="Helical" evidence="5">
    <location>
        <begin position="202"/>
        <end position="220"/>
    </location>
</feature>
<dbReference type="Proteomes" id="UP000270261">
    <property type="component" value="Unassembled WGS sequence"/>
</dbReference>
<dbReference type="GO" id="GO:0009977">
    <property type="term" value="F:proton motive force dependent protein transmembrane transporter activity"/>
    <property type="evidence" value="ECO:0007669"/>
    <property type="project" value="TreeGrafter"/>
</dbReference>
<evidence type="ECO:0000313" key="8">
    <source>
        <dbReference type="Proteomes" id="UP000270261"/>
    </source>
</evidence>
<evidence type="ECO:0000256" key="4">
    <source>
        <dbReference type="ARBA" id="ARBA00023136"/>
    </source>
</evidence>
<dbReference type="AlphaFoldDB" id="A0A426FNA0"/>
<dbReference type="Pfam" id="PF00902">
    <property type="entry name" value="TatC"/>
    <property type="match status" value="1"/>
</dbReference>
<reference evidence="7 8" key="1">
    <citation type="submission" date="2018-11" db="EMBL/GenBank/DDBJ databases">
        <title>Genome sequencing of Lautropia sp. KCOM 2505 (= ChDC F240).</title>
        <authorList>
            <person name="Kook J.-K."/>
            <person name="Park S.-N."/>
            <person name="Lim Y.K."/>
        </authorList>
    </citation>
    <scope>NUCLEOTIDE SEQUENCE [LARGE SCALE GENOMIC DNA]</scope>
    <source>
        <strain evidence="7 8">KCOM 2505</strain>
    </source>
</reference>
<dbReference type="PANTHER" id="PTHR30371">
    <property type="entry name" value="SEC-INDEPENDENT PROTEIN TRANSLOCASE PROTEIN TATC"/>
    <property type="match status" value="1"/>
</dbReference>
<keyword evidence="4 5" id="KW-0472">Membrane</keyword>
<keyword evidence="5" id="KW-0813">Transport</keyword>
<comment type="subunit">
    <text evidence="5">The Tat system comprises two distinct complexes: a TatABC complex, containing multiple copies of TatA, TatB and TatC subunits, and a separate TatA complex, containing only TatA subunits. Substrates initially bind to the TatABC complex, which probably triggers association of the separate TatA complex to form the active translocon.</text>
</comment>
<gene>
    <name evidence="5 7" type="primary">tatC</name>
    <name evidence="7" type="ORF">EHV23_12335</name>
</gene>
<keyword evidence="5" id="KW-1003">Cell membrane</keyword>
<keyword evidence="2 5" id="KW-0812">Transmembrane</keyword>
<dbReference type="GO" id="GO:0033281">
    <property type="term" value="C:TAT protein transport complex"/>
    <property type="evidence" value="ECO:0007669"/>
    <property type="project" value="UniProtKB-UniRule"/>
</dbReference>
<comment type="caution">
    <text evidence="7">The sequence shown here is derived from an EMBL/GenBank/DDBJ whole genome shotgun (WGS) entry which is preliminary data.</text>
</comment>
<dbReference type="NCBIfam" id="TIGR00945">
    <property type="entry name" value="tatC"/>
    <property type="match status" value="1"/>
</dbReference>
<feature type="region of interest" description="Disordered" evidence="6">
    <location>
        <begin position="252"/>
        <end position="292"/>
    </location>
</feature>
<dbReference type="InterPro" id="IPR019820">
    <property type="entry name" value="Sec-indep_translocase_CS"/>
</dbReference>
<dbReference type="HAMAP" id="MF_00902">
    <property type="entry name" value="TatC"/>
    <property type="match status" value="1"/>
</dbReference>
<dbReference type="RefSeq" id="WP_125096339.1">
    <property type="nucleotide sequence ID" value="NZ_RRUE01000002.1"/>
</dbReference>
<feature type="transmembrane region" description="Helical" evidence="5">
    <location>
        <begin position="167"/>
        <end position="190"/>
    </location>
</feature>
<sequence>MALFGKKKQAQAPEEENFISHLTELRDRIVRSLLVILVLFGCCFYVAPELMKFLAEPLQQALPAGSQAVFIAGEGAFFTLTKMSLLTAVLFSLPWVLYQAWAFVAPGLYAHERRFVGPLIVLSVIFLVIGIAFAYWFVLPVAYKFFFSFAEKTGAGVMQDLQRYWDFTLSIFFGFGLAFQVPVVEMLMIKLGMVSVDDLRQARRYVIVGAFVVAAVLTPPDVLSQFMLAIPLMLLYELGIFLGGFLSAHSRAPDDLPDDPSEEGALVPSESQPPQAAASQEPAAASKQDLSQ</sequence>
<keyword evidence="3 5" id="KW-1133">Transmembrane helix</keyword>
<feature type="transmembrane region" description="Helical" evidence="5">
    <location>
        <begin position="29"/>
        <end position="47"/>
    </location>
</feature>
<dbReference type="EMBL" id="RRUE01000002">
    <property type="protein sequence ID" value="RRN44144.1"/>
    <property type="molecule type" value="Genomic_DNA"/>
</dbReference>
<keyword evidence="8" id="KW-1185">Reference proteome</keyword>
<protein>
    <recommendedName>
        <fullName evidence="5">Sec-independent protein translocase protein TatC</fullName>
    </recommendedName>
</protein>
<evidence type="ECO:0000313" key="7">
    <source>
        <dbReference type="EMBL" id="RRN44144.1"/>
    </source>
</evidence>
<accession>A0A426FNA0</accession>